<reference evidence="1 2" key="1">
    <citation type="submission" date="2015-09" db="EMBL/GenBank/DDBJ databases">
        <title>Draft genome of the parasitic nematode Teladorsagia circumcincta isolate WARC Sus (inbred).</title>
        <authorList>
            <person name="Mitreva M."/>
        </authorList>
    </citation>
    <scope>NUCLEOTIDE SEQUENCE [LARGE SCALE GENOMIC DNA]</scope>
    <source>
        <strain evidence="1 2">S</strain>
    </source>
</reference>
<sequence>MTLFWASSPLRRCCVGFEASRKTTAPTGNALRHSCDPMVQSDCGFLRDAFTCQKSLLIHSQSILSNRHALYS</sequence>
<organism evidence="1 2">
    <name type="scientific">Teladorsagia circumcincta</name>
    <name type="common">Brown stomach worm</name>
    <name type="synonym">Ostertagia circumcincta</name>
    <dbReference type="NCBI Taxonomy" id="45464"/>
    <lineage>
        <taxon>Eukaryota</taxon>
        <taxon>Metazoa</taxon>
        <taxon>Ecdysozoa</taxon>
        <taxon>Nematoda</taxon>
        <taxon>Chromadorea</taxon>
        <taxon>Rhabditida</taxon>
        <taxon>Rhabditina</taxon>
        <taxon>Rhabditomorpha</taxon>
        <taxon>Strongyloidea</taxon>
        <taxon>Trichostrongylidae</taxon>
        <taxon>Teladorsagia</taxon>
    </lineage>
</organism>
<protein>
    <submittedName>
        <fullName evidence="1">Uncharacterized protein</fullName>
    </submittedName>
</protein>
<evidence type="ECO:0000313" key="2">
    <source>
        <dbReference type="Proteomes" id="UP000230423"/>
    </source>
</evidence>
<dbReference type="EMBL" id="KZ427538">
    <property type="protein sequence ID" value="PIO52711.1"/>
    <property type="molecule type" value="Genomic_DNA"/>
</dbReference>
<dbReference type="Proteomes" id="UP000230423">
    <property type="component" value="Unassembled WGS sequence"/>
</dbReference>
<name>A0A2G9T436_TELCI</name>
<accession>A0A2G9T436</accession>
<dbReference type="AlphaFoldDB" id="A0A2G9T436"/>
<keyword evidence="2" id="KW-1185">Reference proteome</keyword>
<gene>
    <name evidence="1" type="ORF">TELCIR_25981</name>
</gene>
<evidence type="ECO:0000313" key="1">
    <source>
        <dbReference type="EMBL" id="PIO52711.1"/>
    </source>
</evidence>
<proteinExistence type="predicted"/>